<keyword evidence="5" id="KW-1185">Reference proteome</keyword>
<comment type="similarity">
    <text evidence="2">Belongs to the UPF0456 family.</text>
</comment>
<dbReference type="PANTHER" id="PTHR13463">
    <property type="entry name" value="PROTEIN C10"/>
    <property type="match status" value="1"/>
</dbReference>
<dbReference type="PANTHER" id="PTHR13463:SF3">
    <property type="entry name" value="PROTEIN C10"/>
    <property type="match status" value="1"/>
</dbReference>
<name>A0ABM1BF85_LIMPO</name>
<evidence type="ECO:0000313" key="6">
    <source>
        <dbReference type="RefSeq" id="XP_013780788.1"/>
    </source>
</evidence>
<dbReference type="InterPro" id="IPR026317">
    <property type="entry name" value="P_C10"/>
</dbReference>
<evidence type="ECO:0000256" key="2">
    <source>
        <dbReference type="ARBA" id="ARBA00007083"/>
    </source>
</evidence>
<protein>
    <recommendedName>
        <fullName evidence="3">Protein C10</fullName>
    </recommendedName>
</protein>
<keyword evidence="4" id="KW-0963">Cytoplasm</keyword>
<evidence type="ECO:0000256" key="3">
    <source>
        <dbReference type="ARBA" id="ARBA00020502"/>
    </source>
</evidence>
<comment type="subcellular location">
    <subcellularLocation>
        <location evidence="1">Cytoplasm</location>
    </subcellularLocation>
</comment>
<evidence type="ECO:0000313" key="5">
    <source>
        <dbReference type="Proteomes" id="UP000694941"/>
    </source>
</evidence>
<proteinExistence type="inferred from homology"/>
<gene>
    <name evidence="6" type="primary">LOC106465134</name>
</gene>
<evidence type="ECO:0000256" key="1">
    <source>
        <dbReference type="ARBA" id="ARBA00004496"/>
    </source>
</evidence>
<sequence>MAAVLEDKEFTAEKAKVILEEILAAFNLPDNINRLDEARDNAGNDMLKHMQLVFPVATQIEIEVIQNYGFPSNGEGLIQFAQMVRTLEQNHQEIERLNAELRTYFIPPMVPPSPPQNSSG</sequence>
<dbReference type="GeneID" id="106465134"/>
<dbReference type="Proteomes" id="UP000694941">
    <property type="component" value="Unplaced"/>
</dbReference>
<reference evidence="6" key="1">
    <citation type="submission" date="2025-08" db="UniProtKB">
        <authorList>
            <consortium name="RefSeq"/>
        </authorList>
    </citation>
    <scope>IDENTIFICATION</scope>
    <source>
        <tissue evidence="6">Muscle</tissue>
    </source>
</reference>
<organism evidence="5 6">
    <name type="scientific">Limulus polyphemus</name>
    <name type="common">Atlantic horseshoe crab</name>
    <dbReference type="NCBI Taxonomy" id="6850"/>
    <lineage>
        <taxon>Eukaryota</taxon>
        <taxon>Metazoa</taxon>
        <taxon>Ecdysozoa</taxon>
        <taxon>Arthropoda</taxon>
        <taxon>Chelicerata</taxon>
        <taxon>Merostomata</taxon>
        <taxon>Xiphosura</taxon>
        <taxon>Limulidae</taxon>
        <taxon>Limulus</taxon>
    </lineage>
</organism>
<dbReference type="Pfam" id="PF14974">
    <property type="entry name" value="P_C10"/>
    <property type="match status" value="1"/>
</dbReference>
<evidence type="ECO:0000256" key="4">
    <source>
        <dbReference type="ARBA" id="ARBA00022490"/>
    </source>
</evidence>
<accession>A0ABM1BF85</accession>
<dbReference type="RefSeq" id="XP_013780788.1">
    <property type="nucleotide sequence ID" value="XM_013925334.2"/>
</dbReference>